<evidence type="ECO:0000256" key="4">
    <source>
        <dbReference type="ARBA" id="ARBA00005139"/>
    </source>
</evidence>
<dbReference type="OrthoDB" id="9799110at2"/>
<dbReference type="Proteomes" id="UP000198734">
    <property type="component" value="Unassembled WGS sequence"/>
</dbReference>
<dbReference type="SUPFAM" id="SSF55021">
    <property type="entry name" value="ACT-like"/>
    <property type="match status" value="2"/>
</dbReference>
<dbReference type="InterPro" id="IPR036393">
    <property type="entry name" value="AceGlu_kinase-like_sf"/>
</dbReference>
<reference evidence="22" key="1">
    <citation type="submission" date="2016-10" db="EMBL/GenBank/DDBJ databases">
        <authorList>
            <person name="Varghese N."/>
            <person name="Submissions S."/>
        </authorList>
    </citation>
    <scope>NUCLEOTIDE SEQUENCE [LARGE SCALE GENOMIC DNA]</scope>
    <source>
        <strain evidence="22">DSM 11706</strain>
    </source>
</reference>
<dbReference type="FunFam" id="3.30.2130.10:FF:000001">
    <property type="entry name" value="Bifunctional aspartokinase/homoserine dehydrogenase"/>
    <property type="match status" value="1"/>
</dbReference>
<keyword evidence="9 16" id="KW-0547">Nucleotide-binding</keyword>
<comment type="catalytic activity">
    <reaction evidence="14 17">
        <text>L-aspartate + ATP = 4-phospho-L-aspartate + ADP</text>
        <dbReference type="Rhea" id="RHEA:23776"/>
        <dbReference type="ChEBI" id="CHEBI:29991"/>
        <dbReference type="ChEBI" id="CHEBI:30616"/>
        <dbReference type="ChEBI" id="CHEBI:57535"/>
        <dbReference type="ChEBI" id="CHEBI:456216"/>
        <dbReference type="EC" id="2.7.2.4"/>
    </reaction>
</comment>
<dbReference type="NCBIfam" id="TIGR00656">
    <property type="entry name" value="asp_kin_monofn"/>
    <property type="match status" value="1"/>
</dbReference>
<dbReference type="InterPro" id="IPR001048">
    <property type="entry name" value="Asp/Glu/Uridylate_kinase"/>
</dbReference>
<dbReference type="RefSeq" id="WP_093536955.1">
    <property type="nucleotide sequence ID" value="NZ_FOXU01000003.1"/>
</dbReference>
<feature type="binding site" evidence="16">
    <location>
        <begin position="173"/>
        <end position="174"/>
    </location>
    <ligand>
        <name>ATP</name>
        <dbReference type="ChEBI" id="CHEBI:30616"/>
    </ligand>
</feature>
<evidence type="ECO:0000256" key="9">
    <source>
        <dbReference type="ARBA" id="ARBA00022741"/>
    </source>
</evidence>
<dbReference type="InterPro" id="IPR018042">
    <property type="entry name" value="Aspartate_kinase_CS"/>
</dbReference>
<evidence type="ECO:0000256" key="5">
    <source>
        <dbReference type="ARBA" id="ARBA00010122"/>
    </source>
</evidence>
<dbReference type="InterPro" id="IPR045865">
    <property type="entry name" value="ACT-like_dom_sf"/>
</dbReference>
<organism evidence="21 22">
    <name type="scientific">Psychrobacillus psychrotolerans</name>
    <dbReference type="NCBI Taxonomy" id="126156"/>
    <lineage>
        <taxon>Bacteria</taxon>
        <taxon>Bacillati</taxon>
        <taxon>Bacillota</taxon>
        <taxon>Bacilli</taxon>
        <taxon>Bacillales</taxon>
        <taxon>Bacillaceae</taxon>
        <taxon>Psychrobacillus</taxon>
    </lineage>
</organism>
<evidence type="ECO:0000256" key="1">
    <source>
        <dbReference type="ARBA" id="ARBA00003121"/>
    </source>
</evidence>
<keyword evidence="13" id="KW-0457">Lysine biosynthesis</keyword>
<dbReference type="CDD" id="cd04246">
    <property type="entry name" value="AAK_AK-DapG-like"/>
    <property type="match status" value="1"/>
</dbReference>
<dbReference type="EMBL" id="FOXU01000003">
    <property type="protein sequence ID" value="SFQ47181.1"/>
    <property type="molecule type" value="Genomic_DNA"/>
</dbReference>
<dbReference type="UniPathway" id="UPA00034">
    <property type="reaction ID" value="UER00015"/>
</dbReference>
<sequence length="409" mass="43958">MTKIVMKFGGTSVESTEKITDVANRVKGEKENGHDIVVVVSAMGKATDELSKLAFELADSPSKREMDMLLSSGEQVTMALLSLKLNAIGVEAISLTGAQAGLITDSVHRNAKVMKMDPSKIDGLLAANKVVIVAGFQGISEAGEITTLGRGGSDTTAVAIAASIEAEICDIYTDVDGIYTSDPRYIESARKLEQLEYDEMLELANLGAGVLHPRAVEFAKNYKVPLRVRPSFKDGEGTILKEEVDVENNLVVRGVAFESDIVRLTIEYEIPFNGSLASIFTTLAANHINVDIIVQSIVEGVKPAVSFSIKKESLSEAITVLETHKQALGFTFADFEVGLSKVSIVGSGMVSNPGVAAQMFDRLRKENIPVKMVSTSEIKVSVVVPQQNMIEAANALHDEFELALTHQSV</sequence>
<evidence type="ECO:0000313" key="21">
    <source>
        <dbReference type="EMBL" id="SFQ47181.1"/>
    </source>
</evidence>
<comment type="pathway">
    <text evidence="3 18">Amino-acid biosynthesis; L-methionine biosynthesis via de novo pathway; L-homoserine from L-aspartate: step 1/3.</text>
</comment>
<dbReference type="NCBIfam" id="NF005155">
    <property type="entry name" value="PRK06635.1-4"/>
    <property type="match status" value="1"/>
</dbReference>
<dbReference type="PANTHER" id="PTHR21499:SF68">
    <property type="entry name" value="ASPARTOKINASE 2"/>
    <property type="match status" value="1"/>
</dbReference>
<dbReference type="CDD" id="cd04913">
    <property type="entry name" value="ACT_AKii-LysC-BS-like_1"/>
    <property type="match status" value="1"/>
</dbReference>
<evidence type="ECO:0000313" key="22">
    <source>
        <dbReference type="Proteomes" id="UP000198734"/>
    </source>
</evidence>
<dbReference type="UniPathway" id="UPA00050">
    <property type="reaction ID" value="UER00461"/>
</dbReference>
<evidence type="ECO:0000256" key="11">
    <source>
        <dbReference type="ARBA" id="ARBA00022840"/>
    </source>
</evidence>
<dbReference type="Pfam" id="PF00696">
    <property type="entry name" value="AA_kinase"/>
    <property type="match status" value="1"/>
</dbReference>
<evidence type="ECO:0000259" key="19">
    <source>
        <dbReference type="Pfam" id="PF00696"/>
    </source>
</evidence>
<keyword evidence="8" id="KW-0677">Repeat</keyword>
<dbReference type="NCBIfam" id="NF005154">
    <property type="entry name" value="PRK06635.1-2"/>
    <property type="match status" value="1"/>
</dbReference>
<evidence type="ECO:0000256" key="7">
    <source>
        <dbReference type="ARBA" id="ARBA00022679"/>
    </source>
</evidence>
<evidence type="ECO:0000256" key="13">
    <source>
        <dbReference type="ARBA" id="ARBA00023154"/>
    </source>
</evidence>
<dbReference type="InterPro" id="IPR005260">
    <property type="entry name" value="Asp_kin_monofn"/>
</dbReference>
<accession>A0A1I5YSG6</accession>
<evidence type="ECO:0000256" key="3">
    <source>
        <dbReference type="ARBA" id="ARBA00004986"/>
    </source>
</evidence>
<dbReference type="Gene3D" id="3.30.2130.10">
    <property type="entry name" value="VC0802-like"/>
    <property type="match status" value="1"/>
</dbReference>
<proteinExistence type="inferred from homology"/>
<dbReference type="GO" id="GO:0004072">
    <property type="term" value="F:aspartate kinase activity"/>
    <property type="evidence" value="ECO:0007669"/>
    <property type="project" value="UniProtKB-EC"/>
</dbReference>
<dbReference type="GO" id="GO:0005829">
    <property type="term" value="C:cytosol"/>
    <property type="evidence" value="ECO:0007669"/>
    <property type="project" value="TreeGrafter"/>
</dbReference>
<comment type="pathway">
    <text evidence="4 18">Amino-acid biosynthesis; L-threonine biosynthesis; L-threonine from L-aspartate: step 1/5.</text>
</comment>
<dbReference type="Gene3D" id="3.40.1160.10">
    <property type="entry name" value="Acetylglutamate kinase-like"/>
    <property type="match status" value="1"/>
</dbReference>
<keyword evidence="7 17" id="KW-0808">Transferase</keyword>
<dbReference type="GO" id="GO:0009090">
    <property type="term" value="P:homoserine biosynthetic process"/>
    <property type="evidence" value="ECO:0007669"/>
    <property type="project" value="TreeGrafter"/>
</dbReference>
<comment type="subunit">
    <text evidence="15">Tetramer consisting of 2 isoforms Alpha (catalytic and regulation) and of a homodimer of 2 isoforms Beta (regulation).</text>
</comment>
<evidence type="ECO:0000256" key="10">
    <source>
        <dbReference type="ARBA" id="ARBA00022777"/>
    </source>
</evidence>
<evidence type="ECO:0000259" key="20">
    <source>
        <dbReference type="Pfam" id="PF22468"/>
    </source>
</evidence>
<feature type="binding site" evidence="16">
    <location>
        <position position="74"/>
    </location>
    <ligand>
        <name>substrate</name>
    </ligand>
</feature>
<dbReference type="NCBIfam" id="NF005156">
    <property type="entry name" value="PRK06635.1-5"/>
    <property type="match status" value="1"/>
</dbReference>
<comment type="pathway">
    <text evidence="2 18">Amino-acid biosynthesis; L-lysine biosynthesis via DAP pathway; (S)-tetrahydrodipicolinate from L-aspartate: step 1/4.</text>
</comment>
<gene>
    <name evidence="21" type="ORF">SAMN05421670_2220</name>
</gene>
<evidence type="ECO:0000256" key="18">
    <source>
        <dbReference type="RuleBase" id="RU004249"/>
    </source>
</evidence>
<dbReference type="FunFam" id="3.40.1160.10:FF:000002">
    <property type="entry name" value="Aspartokinase"/>
    <property type="match status" value="1"/>
</dbReference>
<dbReference type="GO" id="GO:0009088">
    <property type="term" value="P:threonine biosynthetic process"/>
    <property type="evidence" value="ECO:0007669"/>
    <property type="project" value="UniProtKB-UniPathway"/>
</dbReference>
<dbReference type="NCBIfam" id="TIGR00657">
    <property type="entry name" value="asp_kinases"/>
    <property type="match status" value="1"/>
</dbReference>
<name>A0A1I5YSG6_9BACI</name>
<dbReference type="InterPro" id="IPR001341">
    <property type="entry name" value="Asp_kinase"/>
</dbReference>
<evidence type="ECO:0000256" key="6">
    <source>
        <dbReference type="ARBA" id="ARBA00022605"/>
    </source>
</evidence>
<dbReference type="EC" id="2.7.2.4" evidence="17"/>
<feature type="binding site" evidence="16">
    <location>
        <position position="179"/>
    </location>
    <ligand>
        <name>ATP</name>
        <dbReference type="ChEBI" id="CHEBI:30616"/>
    </ligand>
</feature>
<comment type="function">
    <text evidence="1">Catalyzes the phosphorylation of the beta-carboxyl group of aspartic acid with ATP to yield 4-phospho-L-aspartate, which is involved in the branched biosynthetic pathway leading to the biosynthesis of amino acids threonine, isoleucine and methionine.</text>
</comment>
<keyword evidence="6 18" id="KW-0028">Amino-acid biosynthesis</keyword>
<dbReference type="PANTHER" id="PTHR21499">
    <property type="entry name" value="ASPARTATE KINASE"/>
    <property type="match status" value="1"/>
</dbReference>
<dbReference type="InterPro" id="IPR054352">
    <property type="entry name" value="ACT_Aspartokinase"/>
</dbReference>
<dbReference type="CDD" id="cd04923">
    <property type="entry name" value="ACT_AK-LysC-DapG-like_2"/>
    <property type="match status" value="1"/>
</dbReference>
<feature type="binding site" evidence="16">
    <location>
        <position position="47"/>
    </location>
    <ligand>
        <name>substrate</name>
    </ligand>
</feature>
<evidence type="ECO:0000256" key="15">
    <source>
        <dbReference type="ARBA" id="ARBA00063835"/>
    </source>
</evidence>
<protein>
    <recommendedName>
        <fullName evidence="17">Aspartokinase</fullName>
        <ecNumber evidence="17">2.7.2.4</ecNumber>
    </recommendedName>
</protein>
<evidence type="ECO:0000256" key="8">
    <source>
        <dbReference type="ARBA" id="ARBA00022737"/>
    </source>
</evidence>
<evidence type="ECO:0000256" key="2">
    <source>
        <dbReference type="ARBA" id="ARBA00004766"/>
    </source>
</evidence>
<dbReference type="GO" id="GO:0019877">
    <property type="term" value="P:diaminopimelate biosynthetic process"/>
    <property type="evidence" value="ECO:0007669"/>
    <property type="project" value="UniProtKB-KW"/>
</dbReference>
<dbReference type="GO" id="GO:0005524">
    <property type="term" value="F:ATP binding"/>
    <property type="evidence" value="ECO:0007669"/>
    <property type="project" value="UniProtKB-KW"/>
</dbReference>
<dbReference type="GO" id="GO:0009089">
    <property type="term" value="P:lysine biosynthetic process via diaminopimelate"/>
    <property type="evidence" value="ECO:0007669"/>
    <property type="project" value="UniProtKB-UniPathway"/>
</dbReference>
<comment type="similarity">
    <text evidence="5 17">Belongs to the aspartokinase family.</text>
</comment>
<feature type="domain" description="Aspartokinase ACT" evidence="20">
    <location>
        <begin position="342"/>
        <end position="400"/>
    </location>
</feature>
<dbReference type="PROSITE" id="PS00324">
    <property type="entry name" value="ASPARTOKINASE"/>
    <property type="match status" value="1"/>
</dbReference>
<evidence type="ECO:0000256" key="17">
    <source>
        <dbReference type="RuleBase" id="RU003448"/>
    </source>
</evidence>
<evidence type="ECO:0000256" key="12">
    <source>
        <dbReference type="ARBA" id="ARBA00022915"/>
    </source>
</evidence>
<feature type="domain" description="Aspartate/glutamate/uridylate kinase" evidence="19">
    <location>
        <begin position="3"/>
        <end position="229"/>
    </location>
</feature>
<keyword evidence="12" id="KW-0220">Diaminopimelate biosynthesis</keyword>
<dbReference type="AlphaFoldDB" id="A0A1I5YSG6"/>
<keyword evidence="10 17" id="KW-0418">Kinase</keyword>
<dbReference type="Pfam" id="PF22468">
    <property type="entry name" value="ACT_9"/>
    <property type="match status" value="1"/>
</dbReference>
<dbReference type="PIRSF" id="PIRSF000726">
    <property type="entry name" value="Asp_kin"/>
    <property type="match status" value="1"/>
</dbReference>
<feature type="binding site" evidence="16">
    <location>
        <position position="184"/>
    </location>
    <ligand>
        <name>ATP</name>
        <dbReference type="ChEBI" id="CHEBI:30616"/>
    </ligand>
</feature>
<dbReference type="STRING" id="126156.SAMN05421670_2220"/>
<keyword evidence="11 16" id="KW-0067">ATP-binding</keyword>
<feature type="binding site" evidence="16">
    <location>
        <begin position="7"/>
        <end position="10"/>
    </location>
    <ligand>
        <name>ATP</name>
        <dbReference type="ChEBI" id="CHEBI:30616"/>
    </ligand>
</feature>
<evidence type="ECO:0000256" key="16">
    <source>
        <dbReference type="PIRSR" id="PIRSR000726-1"/>
    </source>
</evidence>
<dbReference type="UniPathway" id="UPA00051">
    <property type="reaction ID" value="UER00462"/>
</dbReference>
<evidence type="ECO:0000256" key="14">
    <source>
        <dbReference type="ARBA" id="ARBA00047872"/>
    </source>
</evidence>
<dbReference type="SUPFAM" id="SSF53633">
    <property type="entry name" value="Carbamate kinase-like"/>
    <property type="match status" value="1"/>
</dbReference>
<keyword evidence="22" id="KW-1185">Reference proteome</keyword>